<comment type="caution">
    <text evidence="1">The sequence shown here is derived from an EMBL/GenBank/DDBJ whole genome shotgun (WGS) entry which is preliminary data.</text>
</comment>
<organism evidence="1 2">
    <name type="scientific">Caenorhabditis nigoni</name>
    <dbReference type="NCBI Taxonomy" id="1611254"/>
    <lineage>
        <taxon>Eukaryota</taxon>
        <taxon>Metazoa</taxon>
        <taxon>Ecdysozoa</taxon>
        <taxon>Nematoda</taxon>
        <taxon>Chromadorea</taxon>
        <taxon>Rhabditida</taxon>
        <taxon>Rhabditina</taxon>
        <taxon>Rhabditomorpha</taxon>
        <taxon>Rhabditoidea</taxon>
        <taxon>Rhabditidae</taxon>
        <taxon>Peloderinae</taxon>
        <taxon>Caenorhabditis</taxon>
    </lineage>
</organism>
<keyword evidence="2" id="KW-1185">Reference proteome</keyword>
<dbReference type="AlphaFoldDB" id="A0A2G5UX04"/>
<dbReference type="EMBL" id="PDUG01000002">
    <property type="protein sequence ID" value="PIC44043.1"/>
    <property type="molecule type" value="Genomic_DNA"/>
</dbReference>
<dbReference type="Proteomes" id="UP000230233">
    <property type="component" value="Chromosome II"/>
</dbReference>
<evidence type="ECO:0000313" key="2">
    <source>
        <dbReference type="Proteomes" id="UP000230233"/>
    </source>
</evidence>
<reference evidence="2" key="1">
    <citation type="submission" date="2017-10" db="EMBL/GenBank/DDBJ databases">
        <title>Rapid genome shrinkage in a self-fertile nematode reveals novel sperm competition proteins.</title>
        <authorList>
            <person name="Yin D."/>
            <person name="Schwarz E.M."/>
            <person name="Thomas C.G."/>
            <person name="Felde R.L."/>
            <person name="Korf I.F."/>
            <person name="Cutter A.D."/>
            <person name="Schartner C.M."/>
            <person name="Ralston E.J."/>
            <person name="Meyer B.J."/>
            <person name="Haag E.S."/>
        </authorList>
    </citation>
    <scope>NUCLEOTIDE SEQUENCE [LARGE SCALE GENOMIC DNA]</scope>
    <source>
        <strain evidence="2">JU1422</strain>
    </source>
</reference>
<accession>A0A2G5UX04</accession>
<gene>
    <name evidence="1" type="primary">Cnig_chr_II.g4548</name>
    <name evidence="1" type="ORF">B9Z55_004548</name>
</gene>
<name>A0A2G5UX04_9PELO</name>
<sequence>MRHRKRVVGKLEFIGTKIRFSAWDPFKEDCLYEYLVLKLVHQIRDCEARIREKELRGMCTAERMNFQLVLGELERKLTILNRDFFF</sequence>
<evidence type="ECO:0000313" key="1">
    <source>
        <dbReference type="EMBL" id="PIC44043.1"/>
    </source>
</evidence>
<proteinExistence type="predicted"/>
<protein>
    <submittedName>
        <fullName evidence="1">Uncharacterized protein</fullName>
    </submittedName>
</protein>